<proteinExistence type="predicted"/>
<dbReference type="GO" id="GO:0003700">
    <property type="term" value="F:DNA-binding transcription factor activity"/>
    <property type="evidence" value="ECO:0007669"/>
    <property type="project" value="TreeGrafter"/>
</dbReference>
<dbReference type="SUPFAM" id="SSF51206">
    <property type="entry name" value="cAMP-binding domain-like"/>
    <property type="match status" value="1"/>
</dbReference>
<dbReference type="KEGG" id="ctes:O987_27935"/>
<dbReference type="InterPro" id="IPR000595">
    <property type="entry name" value="cNMP-bd_dom"/>
</dbReference>
<dbReference type="AlphaFoldDB" id="A0A076Q0I4"/>
<evidence type="ECO:0000313" key="2">
    <source>
        <dbReference type="EMBL" id="AIJ49635.1"/>
    </source>
</evidence>
<accession>A0A076Q0I4</accession>
<dbReference type="HOGENOM" id="CLU_142715_0_0_4"/>
<dbReference type="Pfam" id="PF00027">
    <property type="entry name" value="cNMP_binding"/>
    <property type="match status" value="1"/>
</dbReference>
<evidence type="ECO:0000259" key="1">
    <source>
        <dbReference type="PROSITE" id="PS50042"/>
    </source>
</evidence>
<reference evidence="2 3" key="1">
    <citation type="journal article" date="2014" name="Genome Announc.">
        <title>Complete Genome Sequence of Polychlorinated Biphenyl Degrader Comamonas testosteroni TK102 (NBRC 109938).</title>
        <authorList>
            <person name="Fukuda K."/>
            <person name="Hosoyama A."/>
            <person name="Tsuchikane K."/>
            <person name="Ohji S."/>
            <person name="Yamazoe A."/>
            <person name="Fujita N."/>
            <person name="Shintani M."/>
            <person name="Kimbara K."/>
        </authorList>
    </citation>
    <scope>NUCLEOTIDE SEQUENCE [LARGE SCALE GENOMIC DNA]</scope>
    <source>
        <strain evidence="2">TK102</strain>
    </source>
</reference>
<dbReference type="PANTHER" id="PTHR24567:SF26">
    <property type="entry name" value="REGULATORY PROTEIN YEIL"/>
    <property type="match status" value="1"/>
</dbReference>
<protein>
    <submittedName>
        <fullName evidence="2">Crp/Fnr family transcriptional regulator</fullName>
    </submittedName>
</protein>
<dbReference type="SMART" id="SM00100">
    <property type="entry name" value="cNMP"/>
    <property type="match status" value="1"/>
</dbReference>
<dbReference type="InterPro" id="IPR018490">
    <property type="entry name" value="cNMP-bd_dom_sf"/>
</dbReference>
<sequence length="159" mass="17207">MFASTPQDLSALVQAMTTSVATDTAQNMLSATQWELLAPYLQPINLAASEVLFAEGALDRNLYMVEYGSLSVHYQDSKERIRLALVGPGAIVGEGAFFAHRPRKATVQAAAPSRLWCLTALRYSEIANRQPALALALLTMAGQVLARRAGDSRRRVAST</sequence>
<evidence type="ECO:0000313" key="3">
    <source>
        <dbReference type="Proteomes" id="UP000028782"/>
    </source>
</evidence>
<dbReference type="GO" id="GO:0005829">
    <property type="term" value="C:cytosol"/>
    <property type="evidence" value="ECO:0007669"/>
    <property type="project" value="TreeGrafter"/>
</dbReference>
<dbReference type="CDD" id="cd00038">
    <property type="entry name" value="CAP_ED"/>
    <property type="match status" value="1"/>
</dbReference>
<dbReference type="Proteomes" id="UP000028782">
    <property type="component" value="Chromosome"/>
</dbReference>
<feature type="domain" description="Cyclic nucleotide-binding" evidence="1">
    <location>
        <begin position="29"/>
        <end position="126"/>
    </location>
</feature>
<dbReference type="PROSITE" id="PS50042">
    <property type="entry name" value="CNMP_BINDING_3"/>
    <property type="match status" value="1"/>
</dbReference>
<dbReference type="EMBL" id="CP006704">
    <property type="protein sequence ID" value="AIJ49635.1"/>
    <property type="molecule type" value="Genomic_DNA"/>
</dbReference>
<dbReference type="InterPro" id="IPR050397">
    <property type="entry name" value="Env_Response_Regulators"/>
</dbReference>
<gene>
    <name evidence="2" type="ORF">O987_27935</name>
</gene>
<dbReference type="InterPro" id="IPR014710">
    <property type="entry name" value="RmlC-like_jellyroll"/>
</dbReference>
<name>A0A076Q0I4_COMTE</name>
<dbReference type="RefSeq" id="WP_043375835.1">
    <property type="nucleotide sequence ID" value="NZ_CP006704.1"/>
</dbReference>
<organism evidence="2 3">
    <name type="scientific">Comamonas testosteroni TK102</name>
    <dbReference type="NCBI Taxonomy" id="1392005"/>
    <lineage>
        <taxon>Bacteria</taxon>
        <taxon>Pseudomonadati</taxon>
        <taxon>Pseudomonadota</taxon>
        <taxon>Betaproteobacteria</taxon>
        <taxon>Burkholderiales</taxon>
        <taxon>Comamonadaceae</taxon>
        <taxon>Comamonas</taxon>
    </lineage>
</organism>
<dbReference type="Gene3D" id="2.60.120.10">
    <property type="entry name" value="Jelly Rolls"/>
    <property type="match status" value="1"/>
</dbReference>
<dbReference type="PANTHER" id="PTHR24567">
    <property type="entry name" value="CRP FAMILY TRANSCRIPTIONAL REGULATORY PROTEIN"/>
    <property type="match status" value="1"/>
</dbReference>